<dbReference type="RefSeq" id="WP_354366637.1">
    <property type="nucleotide sequence ID" value="NZ_JBEPMA010000001.1"/>
</dbReference>
<reference evidence="1 2" key="1">
    <citation type="submission" date="2024-06" db="EMBL/GenBank/DDBJ databases">
        <title>Genomic Encyclopedia of Type Strains, Phase IV (KMG-IV): sequencing the most valuable type-strain genomes for metagenomic binning, comparative biology and taxonomic classification.</title>
        <authorList>
            <person name="Goeker M."/>
        </authorList>
    </citation>
    <scope>NUCLEOTIDE SEQUENCE [LARGE SCALE GENOMIC DNA]</scope>
    <source>
        <strain evidence="1 2">DSM 21460</strain>
    </source>
</reference>
<dbReference type="Proteomes" id="UP001549162">
    <property type="component" value="Unassembled WGS sequence"/>
</dbReference>
<organism evidence="1 2">
    <name type="scientific">Peptoniphilus olsenii</name>
    <dbReference type="NCBI Taxonomy" id="411570"/>
    <lineage>
        <taxon>Bacteria</taxon>
        <taxon>Bacillati</taxon>
        <taxon>Bacillota</taxon>
        <taxon>Tissierellia</taxon>
        <taxon>Tissierellales</taxon>
        <taxon>Peptoniphilaceae</taxon>
        <taxon>Peptoniphilus</taxon>
    </lineage>
</organism>
<dbReference type="GO" id="GO:0005840">
    <property type="term" value="C:ribosome"/>
    <property type="evidence" value="ECO:0007669"/>
    <property type="project" value="UniProtKB-KW"/>
</dbReference>
<gene>
    <name evidence="1" type="ORF">ABID14_000253</name>
</gene>
<accession>A0ABV2J777</accession>
<dbReference type="EMBL" id="JBEPMA010000001">
    <property type="protein sequence ID" value="MET3616633.1"/>
    <property type="molecule type" value="Genomic_DNA"/>
</dbReference>
<keyword evidence="1" id="KW-0689">Ribosomal protein</keyword>
<sequence>MDTFDISSLQDLSTAEMASGMYKRIKSQIDDLLSEINSDEHILVTIDSLAITDVGYHNPHMLIFYCKDSQENQVRKLIHINSLNMNLIVLKNHNSEKPKKSIGFLGEID</sequence>
<keyword evidence="2" id="KW-1185">Reference proteome</keyword>
<dbReference type="InterPro" id="IPR046171">
    <property type="entry name" value="DUF6173"/>
</dbReference>
<protein>
    <submittedName>
        <fullName evidence="1">Ribosomal protein S3AE</fullName>
    </submittedName>
</protein>
<evidence type="ECO:0000313" key="2">
    <source>
        <dbReference type="Proteomes" id="UP001549162"/>
    </source>
</evidence>
<dbReference type="Pfam" id="PF19670">
    <property type="entry name" value="DUF6173"/>
    <property type="match status" value="1"/>
</dbReference>
<evidence type="ECO:0000313" key="1">
    <source>
        <dbReference type="EMBL" id="MET3616633.1"/>
    </source>
</evidence>
<name>A0ABV2J777_9FIRM</name>
<keyword evidence="1" id="KW-0687">Ribonucleoprotein</keyword>
<comment type="caution">
    <text evidence="1">The sequence shown here is derived from an EMBL/GenBank/DDBJ whole genome shotgun (WGS) entry which is preliminary data.</text>
</comment>
<proteinExistence type="predicted"/>